<proteinExistence type="inferred from homology"/>
<evidence type="ECO:0000256" key="5">
    <source>
        <dbReference type="ARBA" id="ARBA00023136"/>
    </source>
</evidence>
<comment type="similarity">
    <text evidence="2">Belongs to the autoinducer-2 exporter (AI-2E) (TC 2.A.86) family.</text>
</comment>
<name>A0ABX6QM14_9HYPH</name>
<keyword evidence="3 6" id="KW-0812">Transmembrane</keyword>
<accession>A0ABX6QM14</accession>
<feature type="transmembrane region" description="Helical" evidence="6">
    <location>
        <begin position="156"/>
        <end position="183"/>
    </location>
</feature>
<feature type="transmembrane region" description="Helical" evidence="6">
    <location>
        <begin position="247"/>
        <end position="269"/>
    </location>
</feature>
<feature type="transmembrane region" description="Helical" evidence="6">
    <location>
        <begin position="80"/>
        <end position="101"/>
    </location>
</feature>
<feature type="transmembrane region" description="Helical" evidence="6">
    <location>
        <begin position="50"/>
        <end position="68"/>
    </location>
</feature>
<keyword evidence="5 6" id="KW-0472">Membrane</keyword>
<dbReference type="EMBL" id="CP058350">
    <property type="protein sequence ID" value="QLF69575.1"/>
    <property type="molecule type" value="Genomic_DNA"/>
</dbReference>
<dbReference type="Pfam" id="PF01594">
    <property type="entry name" value="AI-2E_transport"/>
    <property type="match status" value="1"/>
</dbReference>
<evidence type="ECO:0000256" key="2">
    <source>
        <dbReference type="ARBA" id="ARBA00009773"/>
    </source>
</evidence>
<feature type="transmembrane region" description="Helical" evidence="6">
    <location>
        <begin position="216"/>
        <end position="241"/>
    </location>
</feature>
<evidence type="ECO:0000256" key="4">
    <source>
        <dbReference type="ARBA" id="ARBA00022989"/>
    </source>
</evidence>
<comment type="subcellular location">
    <subcellularLocation>
        <location evidence="1">Membrane</location>
        <topology evidence="1">Multi-pass membrane protein</topology>
    </subcellularLocation>
</comment>
<feature type="transmembrane region" description="Helical" evidence="6">
    <location>
        <begin position="23"/>
        <end position="44"/>
    </location>
</feature>
<reference evidence="7 8" key="1">
    <citation type="submission" date="2020-06" db="EMBL/GenBank/DDBJ databases">
        <title>Genome sequence of Rhizobium sp strain ADMK78.</title>
        <authorList>
            <person name="Rahi P."/>
        </authorList>
    </citation>
    <scope>NUCLEOTIDE SEQUENCE [LARGE SCALE GENOMIC DNA]</scope>
    <source>
        <strain evidence="7 8">ADMK78</strain>
    </source>
</reference>
<sequence length="364" mass="38863">MNAVGPRRQSAGRLHRTSLRKTGLDYAVTWSVIGLFLIFALIALHLASFILIPLTLAVVTGLILGLAADKLGTLGMPPMLNALLLTSAFAVIALMVGSAVMEPVQNLLGDAPDMIDGALDYIMPRVEHVSWLHRPLQALIHGPISSETMLENTGTIISTLATGVTPALLQILIFLGSLVLFLANRLAIRRALIIGFQDRERRLIAIRAYNAVERALGFYFATALVLYAAFGTVAAIIAMLGGLGSPVLWGLSAFLLSFIPFLGIALVTLAMSISGLLVHDGVLLGLLPAAAFFLVNGIFENLVLPAVMGRRLQMNAFMLFVAIVFWTWLWGGVGAMLAVPLSLIVVTLASELLPKGKAKPSLPQ</sequence>
<evidence type="ECO:0000313" key="8">
    <source>
        <dbReference type="Proteomes" id="UP000308530"/>
    </source>
</evidence>
<gene>
    <name evidence="7" type="ORF">FE840_008480</name>
</gene>
<keyword evidence="4 6" id="KW-1133">Transmembrane helix</keyword>
<dbReference type="RefSeq" id="WP_138285294.1">
    <property type="nucleotide sequence ID" value="NZ_CP058350.1"/>
</dbReference>
<dbReference type="InterPro" id="IPR002549">
    <property type="entry name" value="AI-2E-like"/>
</dbReference>
<evidence type="ECO:0000256" key="3">
    <source>
        <dbReference type="ARBA" id="ARBA00022692"/>
    </source>
</evidence>
<evidence type="ECO:0000313" key="7">
    <source>
        <dbReference type="EMBL" id="QLF69575.1"/>
    </source>
</evidence>
<organism evidence="7 8">
    <name type="scientific">Peteryoungia desertarenae</name>
    <dbReference type="NCBI Taxonomy" id="1813451"/>
    <lineage>
        <taxon>Bacteria</taxon>
        <taxon>Pseudomonadati</taxon>
        <taxon>Pseudomonadota</taxon>
        <taxon>Alphaproteobacteria</taxon>
        <taxon>Hyphomicrobiales</taxon>
        <taxon>Rhizobiaceae</taxon>
        <taxon>Peteryoungia</taxon>
    </lineage>
</organism>
<keyword evidence="8" id="KW-1185">Reference proteome</keyword>
<dbReference type="Proteomes" id="UP000308530">
    <property type="component" value="Chromosome"/>
</dbReference>
<protein>
    <submittedName>
        <fullName evidence="7">AI-2E family transporter</fullName>
    </submittedName>
</protein>
<evidence type="ECO:0000256" key="6">
    <source>
        <dbReference type="SAM" id="Phobius"/>
    </source>
</evidence>
<evidence type="ECO:0000256" key="1">
    <source>
        <dbReference type="ARBA" id="ARBA00004141"/>
    </source>
</evidence>
<feature type="transmembrane region" description="Helical" evidence="6">
    <location>
        <begin position="281"/>
        <end position="299"/>
    </location>
</feature>
<feature type="transmembrane region" description="Helical" evidence="6">
    <location>
        <begin position="319"/>
        <end position="349"/>
    </location>
</feature>